<accession>A0ABS0HAE9</accession>
<proteinExistence type="predicted"/>
<organism evidence="1 2">
    <name type="scientific">Plantactinospora alkalitolerans</name>
    <dbReference type="NCBI Taxonomy" id="2789879"/>
    <lineage>
        <taxon>Bacteria</taxon>
        <taxon>Bacillati</taxon>
        <taxon>Actinomycetota</taxon>
        <taxon>Actinomycetes</taxon>
        <taxon>Micromonosporales</taxon>
        <taxon>Micromonosporaceae</taxon>
        <taxon>Plantactinospora</taxon>
    </lineage>
</organism>
<keyword evidence="2" id="KW-1185">Reference proteome</keyword>
<comment type="caution">
    <text evidence="1">The sequence shown here is derived from an EMBL/GenBank/DDBJ whole genome shotgun (WGS) entry which is preliminary data.</text>
</comment>
<evidence type="ECO:0000313" key="2">
    <source>
        <dbReference type="Proteomes" id="UP000638560"/>
    </source>
</evidence>
<dbReference type="Proteomes" id="UP000638560">
    <property type="component" value="Unassembled WGS sequence"/>
</dbReference>
<evidence type="ECO:0000313" key="1">
    <source>
        <dbReference type="EMBL" id="MBF9135314.1"/>
    </source>
</evidence>
<dbReference type="EMBL" id="JADPUN010000422">
    <property type="protein sequence ID" value="MBF9135314.1"/>
    <property type="molecule type" value="Genomic_DNA"/>
</dbReference>
<protein>
    <submittedName>
        <fullName evidence="1">Uncharacterized protein</fullName>
    </submittedName>
</protein>
<dbReference type="RefSeq" id="WP_196206769.1">
    <property type="nucleotide sequence ID" value="NZ_JADPUN010000422.1"/>
</dbReference>
<sequence length="119" mass="13262">MSGDAAQPTCGCEPRLIYLWDGDLYFGELTDDERQDLVEFLRAHDIDPMSVPASNQIAIRARCDGSDWLELWRTPGGDLARAPICDYCDTCAVQERLLIPLVELPPPLHGAKVYGVSER</sequence>
<reference evidence="1 2" key="1">
    <citation type="submission" date="2020-11" db="EMBL/GenBank/DDBJ databases">
        <title>A novel isolate from a Black sea contaminated sediment with potential to produce alkanes: Plantactinospora alkalitolerans sp. nov.</title>
        <authorList>
            <person name="Carro L."/>
            <person name="Veyisoglu A."/>
            <person name="Guven K."/>
            <person name="Schumann P."/>
            <person name="Klenk H.-P."/>
            <person name="Sahin N."/>
        </authorList>
    </citation>
    <scope>NUCLEOTIDE SEQUENCE [LARGE SCALE GENOMIC DNA]</scope>
    <source>
        <strain evidence="1 2">S1510</strain>
    </source>
</reference>
<gene>
    <name evidence="1" type="ORF">I0C86_41425</name>
</gene>
<name>A0ABS0HAE9_9ACTN</name>